<accession>A0A2Z6P4K1</accession>
<dbReference type="EMBL" id="DF973723">
    <property type="protein sequence ID" value="GAU38609.1"/>
    <property type="molecule type" value="Genomic_DNA"/>
</dbReference>
<dbReference type="AlphaFoldDB" id="A0A2Z6P4K1"/>
<dbReference type="InterPro" id="IPR017451">
    <property type="entry name" value="F-box-assoc_interact_dom"/>
</dbReference>
<keyword evidence="4" id="KW-1185">Reference proteome</keyword>
<evidence type="ECO:0000313" key="3">
    <source>
        <dbReference type="EMBL" id="GAU38609.1"/>
    </source>
</evidence>
<evidence type="ECO:0000259" key="2">
    <source>
        <dbReference type="Pfam" id="PF07734"/>
    </source>
</evidence>
<dbReference type="NCBIfam" id="TIGR01640">
    <property type="entry name" value="F_box_assoc_1"/>
    <property type="match status" value="1"/>
</dbReference>
<organism evidence="3 4">
    <name type="scientific">Trifolium subterraneum</name>
    <name type="common">Subterranean clover</name>
    <dbReference type="NCBI Taxonomy" id="3900"/>
    <lineage>
        <taxon>Eukaryota</taxon>
        <taxon>Viridiplantae</taxon>
        <taxon>Streptophyta</taxon>
        <taxon>Embryophyta</taxon>
        <taxon>Tracheophyta</taxon>
        <taxon>Spermatophyta</taxon>
        <taxon>Magnoliopsida</taxon>
        <taxon>eudicotyledons</taxon>
        <taxon>Gunneridae</taxon>
        <taxon>Pentapetalae</taxon>
        <taxon>rosids</taxon>
        <taxon>fabids</taxon>
        <taxon>Fabales</taxon>
        <taxon>Fabaceae</taxon>
        <taxon>Papilionoideae</taxon>
        <taxon>50 kb inversion clade</taxon>
        <taxon>NPAAA clade</taxon>
        <taxon>Hologalegina</taxon>
        <taxon>IRL clade</taxon>
        <taxon>Trifolieae</taxon>
        <taxon>Trifolium</taxon>
    </lineage>
</organism>
<dbReference type="InterPro" id="IPR036047">
    <property type="entry name" value="F-box-like_dom_sf"/>
</dbReference>
<feature type="domain" description="F-box associated beta-propeller type 1" evidence="2">
    <location>
        <begin position="68"/>
        <end position="258"/>
    </location>
</feature>
<dbReference type="Pfam" id="PF07734">
    <property type="entry name" value="FBA_1"/>
    <property type="match status" value="1"/>
</dbReference>
<reference evidence="4" key="1">
    <citation type="journal article" date="2017" name="Front. Plant Sci.">
        <title>Climate Clever Clovers: New Paradigm to Reduce the Environmental Footprint of Ruminants by Breeding Low Methanogenic Forages Utilizing Haplotype Variation.</title>
        <authorList>
            <person name="Kaur P."/>
            <person name="Appels R."/>
            <person name="Bayer P.E."/>
            <person name="Keeble-Gagnere G."/>
            <person name="Wang J."/>
            <person name="Hirakawa H."/>
            <person name="Shirasawa K."/>
            <person name="Vercoe P."/>
            <person name="Stefanova K."/>
            <person name="Durmic Z."/>
            <person name="Nichols P."/>
            <person name="Revell C."/>
            <person name="Isobe S.N."/>
            <person name="Edwards D."/>
            <person name="Erskine W."/>
        </authorList>
    </citation>
    <scope>NUCLEOTIDE SEQUENCE [LARGE SCALE GENOMIC DNA]</scope>
    <source>
        <strain evidence="4">cv. Daliak</strain>
    </source>
</reference>
<evidence type="ECO:0000313" key="4">
    <source>
        <dbReference type="Proteomes" id="UP000242715"/>
    </source>
</evidence>
<dbReference type="Pfam" id="PF00646">
    <property type="entry name" value="F-box"/>
    <property type="match status" value="1"/>
</dbReference>
<dbReference type="InterPro" id="IPR001810">
    <property type="entry name" value="F-box_dom"/>
</dbReference>
<dbReference type="OrthoDB" id="1429278at2759"/>
<dbReference type="Proteomes" id="UP000242715">
    <property type="component" value="Unassembled WGS sequence"/>
</dbReference>
<name>A0A2Z6P4K1_TRISU</name>
<protein>
    <submittedName>
        <fullName evidence="3">Uncharacterized protein</fullName>
    </submittedName>
</protein>
<dbReference type="PANTHER" id="PTHR31790">
    <property type="entry name" value="OS02G0783600 PROTEIN"/>
    <property type="match status" value="1"/>
</dbReference>
<proteinExistence type="predicted"/>
<sequence length="329" mass="37754">MEKKTLLYLPHELIVEILLRLPVKSLICFKCISPEFCSIDFETSLNYDPSPVSLGIGDPYRSVQINGSCRGFICLISSSDMFLWNPSTGFKTQIPWAPKYLYEHNYGFGYDQSREDYLVVLLSTDCEIEENPFSSHLEIFSIRDNRWKEIEGTHFPYCGGGHDNRLLFNGSIHWLSCRIDIEIDVIVAFDLMDRKLYEMPLPDAFHHHGVPANSYLGVFGEFFSVWARDYRNGTIELWVMKEYKLNSSWTKTLVIPLSTYFNPICSTNNGNIIGKSHSSGLHGLVKYNDKGQLLEFHSFHDGRPSSAVLYTESLLSLPGNNEQDYKLKE</sequence>
<dbReference type="InterPro" id="IPR006527">
    <property type="entry name" value="F-box-assoc_dom_typ1"/>
</dbReference>
<dbReference type="InterPro" id="IPR011043">
    <property type="entry name" value="Gal_Oxase/kelch_b-propeller"/>
</dbReference>
<gene>
    <name evidence="3" type="ORF">TSUD_266490</name>
</gene>
<dbReference type="SUPFAM" id="SSF81383">
    <property type="entry name" value="F-box domain"/>
    <property type="match status" value="1"/>
</dbReference>
<dbReference type="PANTHER" id="PTHR31790:SF526">
    <property type="entry name" value="OS12G0618150 PROTEIN"/>
    <property type="match status" value="1"/>
</dbReference>
<dbReference type="SUPFAM" id="SSF50965">
    <property type="entry name" value="Galactose oxidase, central domain"/>
    <property type="match status" value="1"/>
</dbReference>
<evidence type="ECO:0000259" key="1">
    <source>
        <dbReference type="Pfam" id="PF00646"/>
    </source>
</evidence>
<dbReference type="InterPro" id="IPR052361">
    <property type="entry name" value="F-box_domain"/>
</dbReference>
<feature type="domain" description="F-box" evidence="1">
    <location>
        <begin position="6"/>
        <end position="39"/>
    </location>
</feature>